<dbReference type="EMBL" id="MVHH01000059">
    <property type="protein sequence ID" value="OQZ92763.1"/>
    <property type="molecule type" value="Genomic_DNA"/>
</dbReference>
<reference evidence="2 4" key="3">
    <citation type="submission" date="2016-12" db="EMBL/GenBank/DDBJ databases">
        <title>The new phylogeny of genus Mycobacterium.</title>
        <authorList>
            <person name="Tortoli E."/>
            <person name="Trovato A."/>
            <person name="Cirillo D.M."/>
        </authorList>
    </citation>
    <scope>NUCLEOTIDE SEQUENCE [LARGE SCALE GENOMIC DNA]</scope>
    <source>
        <strain evidence="2 4">DSM 44942</strain>
    </source>
</reference>
<reference evidence="1" key="2">
    <citation type="submission" date="2015-04" db="EMBL/GenBank/DDBJ databases">
        <title>Genome sequence of Mycobacterium arupense strain GUC1.</title>
        <authorList>
            <person name="Greninger A.L."/>
            <person name="Cunningham G."/>
            <person name="Chiu C.Y."/>
            <person name="Miller S."/>
        </authorList>
    </citation>
    <scope>NUCLEOTIDE SEQUENCE</scope>
    <source>
        <strain evidence="1">GUC1</strain>
    </source>
</reference>
<evidence type="ECO:0000313" key="2">
    <source>
        <dbReference type="EMBL" id="OQZ92763.1"/>
    </source>
</evidence>
<accession>A0A0F5MW48</accession>
<dbReference type="InterPro" id="IPR011335">
    <property type="entry name" value="Restrct_endonuc-II-like"/>
</dbReference>
<protein>
    <recommendedName>
        <fullName evidence="5">DUF559 domain-containing protein</fullName>
    </recommendedName>
</protein>
<dbReference type="PATRIC" id="fig|342002.3.peg.2897"/>
<dbReference type="OrthoDB" id="4390288at2"/>
<dbReference type="EMBL" id="LASW01000048">
    <property type="protein sequence ID" value="KKB98990.1"/>
    <property type="molecule type" value="Genomic_DNA"/>
</dbReference>
<proteinExistence type="predicted"/>
<organism evidence="1 3">
    <name type="scientific">Mycolicibacter arupensis</name>
    <dbReference type="NCBI Taxonomy" id="342002"/>
    <lineage>
        <taxon>Bacteria</taxon>
        <taxon>Bacillati</taxon>
        <taxon>Actinomycetota</taxon>
        <taxon>Actinomycetes</taxon>
        <taxon>Mycobacteriales</taxon>
        <taxon>Mycobacteriaceae</taxon>
        <taxon>Mycolicibacter</taxon>
    </lineage>
</organism>
<comment type="caution">
    <text evidence="1">The sequence shown here is derived from an EMBL/GenBank/DDBJ whole genome shotgun (WGS) entry which is preliminary data.</text>
</comment>
<dbReference type="SUPFAM" id="SSF52980">
    <property type="entry name" value="Restriction endonuclease-like"/>
    <property type="match status" value="1"/>
</dbReference>
<evidence type="ECO:0000313" key="1">
    <source>
        <dbReference type="EMBL" id="KKB98990.1"/>
    </source>
</evidence>
<gene>
    <name evidence="2" type="ORF">BST15_18650</name>
    <name evidence="1" type="ORF">WR43_11805</name>
</gene>
<keyword evidence="4" id="KW-1185">Reference proteome</keyword>
<evidence type="ECO:0000313" key="3">
    <source>
        <dbReference type="Proteomes" id="UP000034416"/>
    </source>
</evidence>
<name>A0A0F5MW48_9MYCO</name>
<dbReference type="AlphaFoldDB" id="A0A0F5MW48"/>
<dbReference type="STRING" id="342002.BST15_18650"/>
<reference evidence="3" key="1">
    <citation type="submission" date="2015-04" db="EMBL/GenBank/DDBJ databases">
        <title>Genome sequence of Mycobacterium arupense GUC1.</title>
        <authorList>
            <person name="Greninger A.L."/>
            <person name="Cunningham G."/>
            <person name="Chiu C.Y."/>
            <person name="Miller S."/>
        </authorList>
    </citation>
    <scope>NUCLEOTIDE SEQUENCE [LARGE SCALE GENOMIC DNA]</scope>
    <source>
        <strain evidence="3">GUC1</strain>
    </source>
</reference>
<sequence length="290" mass="32705">MEGQPFIGSEALAAGRLNRHGLRTHYRATYPDVYVPREVSLRLAQRTAAAWLWSGRRGVVAGAAAAALYGARWIDDDVPVELVHANPRAPAGVIARRETLLDDEMQALAGHDDGMLVTVPERSAFDIGRHQRLRLAVARLDALARATRFDVDAVAALALRHPRMRGLRQLERVLSLVDPGAESPRETYLRLLLIDAELPPEQTQIPVPTADVTYYLDMGWPDVMVAAEYDGEHHQVDSLQWRKDIIRLETLTRMGWIVIRVVARDRRAEVVWRVRQALRIRGYPPAFIVR</sequence>
<evidence type="ECO:0008006" key="5">
    <source>
        <dbReference type="Google" id="ProtNLM"/>
    </source>
</evidence>
<dbReference type="Proteomes" id="UP000034416">
    <property type="component" value="Unassembled WGS sequence"/>
</dbReference>
<dbReference type="Proteomes" id="UP000192327">
    <property type="component" value="Unassembled WGS sequence"/>
</dbReference>
<evidence type="ECO:0000313" key="4">
    <source>
        <dbReference type="Proteomes" id="UP000192327"/>
    </source>
</evidence>